<organism evidence="2 3">
    <name type="scientific">Streptomyces albus</name>
    <dbReference type="NCBI Taxonomy" id="1888"/>
    <lineage>
        <taxon>Bacteria</taxon>
        <taxon>Bacillati</taxon>
        <taxon>Actinomycetota</taxon>
        <taxon>Actinomycetes</taxon>
        <taxon>Kitasatosporales</taxon>
        <taxon>Streptomycetaceae</taxon>
        <taxon>Streptomyces</taxon>
    </lineage>
</organism>
<feature type="compositionally biased region" description="Basic and acidic residues" evidence="1">
    <location>
        <begin position="38"/>
        <end position="53"/>
    </location>
</feature>
<accession>A0A6C1C849</accession>
<dbReference type="GeneID" id="75181154"/>
<comment type="caution">
    <text evidence="2">The sequence shown here is derived from an EMBL/GenBank/DDBJ whole genome shotgun (WGS) entry which is preliminary data.</text>
</comment>
<feature type="region of interest" description="Disordered" evidence="1">
    <location>
        <begin position="38"/>
        <end position="81"/>
    </location>
</feature>
<sequence>METHRPHDIEGDTTVFYDADIHYRLRMADLRREADHERLVRQARAAHEGKEKNGAAARSRPARRSGRRDDGRGGTEWVEAA</sequence>
<evidence type="ECO:0000256" key="1">
    <source>
        <dbReference type="SAM" id="MobiDB-lite"/>
    </source>
</evidence>
<dbReference type="RefSeq" id="WP_033228687.1">
    <property type="nucleotide sequence ID" value="NZ_BBQG01000009.1"/>
</dbReference>
<dbReference type="EMBL" id="RCIY01000088">
    <property type="protein sequence ID" value="TGG78140.1"/>
    <property type="molecule type" value="Genomic_DNA"/>
</dbReference>
<protein>
    <submittedName>
        <fullName evidence="2">Uncharacterized protein</fullName>
    </submittedName>
</protein>
<gene>
    <name evidence="2" type="ORF">D8771_26210</name>
</gene>
<reference evidence="2 3" key="1">
    <citation type="submission" date="2018-10" db="EMBL/GenBank/DDBJ databases">
        <title>Isolation of pseudouridimycin from Streptomyces albus DSM 40763.</title>
        <authorList>
            <person name="Rosenqvist P."/>
            <person name="Metsae-Ketelae M."/>
            <person name="Virta P."/>
        </authorList>
    </citation>
    <scope>NUCLEOTIDE SEQUENCE [LARGE SCALE GENOMIC DNA]</scope>
    <source>
        <strain evidence="2 3">DSM 40763</strain>
    </source>
</reference>
<proteinExistence type="predicted"/>
<name>A0A6C1C849_9ACTN</name>
<dbReference type="Proteomes" id="UP000298111">
    <property type="component" value="Unassembled WGS sequence"/>
</dbReference>
<evidence type="ECO:0000313" key="2">
    <source>
        <dbReference type="EMBL" id="TGG78140.1"/>
    </source>
</evidence>
<dbReference type="AlphaFoldDB" id="A0A6C1C849"/>
<evidence type="ECO:0000313" key="3">
    <source>
        <dbReference type="Proteomes" id="UP000298111"/>
    </source>
</evidence>